<evidence type="ECO:0000259" key="2">
    <source>
        <dbReference type="PROSITE" id="PS50801"/>
    </source>
</evidence>
<reference evidence="3 4" key="1">
    <citation type="submission" date="2020-06" db="EMBL/GenBank/DDBJ databases">
        <authorList>
            <person name="Chanama M."/>
        </authorList>
    </citation>
    <scope>NUCLEOTIDE SEQUENCE [LARGE SCALE GENOMIC DNA]</scope>
    <source>
        <strain evidence="3 4">TBRC6557</strain>
    </source>
</reference>
<dbReference type="Gene3D" id="3.30.750.24">
    <property type="entry name" value="STAS domain"/>
    <property type="match status" value="1"/>
</dbReference>
<dbReference type="PROSITE" id="PS50801">
    <property type="entry name" value="STAS"/>
    <property type="match status" value="1"/>
</dbReference>
<dbReference type="InterPro" id="IPR058548">
    <property type="entry name" value="MlaB-like_STAS"/>
</dbReference>
<proteinExistence type="predicted"/>
<comment type="caution">
    <text evidence="3">The sequence shown here is derived from an EMBL/GenBank/DDBJ whole genome shotgun (WGS) entry which is preliminary data.</text>
</comment>
<evidence type="ECO:0000313" key="4">
    <source>
        <dbReference type="Proteomes" id="UP000546126"/>
    </source>
</evidence>
<dbReference type="Proteomes" id="UP000546126">
    <property type="component" value="Unassembled WGS sequence"/>
</dbReference>
<evidence type="ECO:0000313" key="3">
    <source>
        <dbReference type="EMBL" id="NUW38726.1"/>
    </source>
</evidence>
<sequence length="125" mass="13088">MRRATGKGGDDVLKDDASRLRGETPAGDRVLYADELLRVTSAERPGAPSVALVGEVDRTNSPALARVLREAAGFGGSLVIDAARLSFVDVSGVRVLLGLVREGAATVSGVPAQLRRLLAMLHQTL</sequence>
<evidence type="ECO:0000256" key="1">
    <source>
        <dbReference type="SAM" id="MobiDB-lite"/>
    </source>
</evidence>
<feature type="domain" description="STAS" evidence="2">
    <location>
        <begin position="37"/>
        <end position="125"/>
    </location>
</feature>
<feature type="region of interest" description="Disordered" evidence="1">
    <location>
        <begin position="1"/>
        <end position="22"/>
    </location>
</feature>
<dbReference type="RefSeq" id="WP_175598364.1">
    <property type="nucleotide sequence ID" value="NZ_JABWGO010000001.1"/>
</dbReference>
<accession>A0A7Y6IID5</accession>
<gene>
    <name evidence="3" type="ORF">HT134_01090</name>
</gene>
<dbReference type="SUPFAM" id="SSF52091">
    <property type="entry name" value="SpoIIaa-like"/>
    <property type="match status" value="1"/>
</dbReference>
<organism evidence="3 4">
    <name type="scientific">Nonomuraea rhodomycinica</name>
    <dbReference type="NCBI Taxonomy" id="1712872"/>
    <lineage>
        <taxon>Bacteria</taxon>
        <taxon>Bacillati</taxon>
        <taxon>Actinomycetota</taxon>
        <taxon>Actinomycetes</taxon>
        <taxon>Streptosporangiales</taxon>
        <taxon>Streptosporangiaceae</taxon>
        <taxon>Nonomuraea</taxon>
    </lineage>
</organism>
<dbReference type="AlphaFoldDB" id="A0A7Y6IID5"/>
<protein>
    <submittedName>
        <fullName evidence="3">STAS domain-containing protein</fullName>
    </submittedName>
</protein>
<dbReference type="CDD" id="cd07043">
    <property type="entry name" value="STAS_anti-anti-sigma_factors"/>
    <property type="match status" value="1"/>
</dbReference>
<name>A0A7Y6IID5_9ACTN</name>
<keyword evidence="4" id="KW-1185">Reference proteome</keyword>
<dbReference type="EMBL" id="JABWGO010000001">
    <property type="protein sequence ID" value="NUW38726.1"/>
    <property type="molecule type" value="Genomic_DNA"/>
</dbReference>
<feature type="compositionally biased region" description="Basic and acidic residues" evidence="1">
    <location>
        <begin position="8"/>
        <end position="22"/>
    </location>
</feature>
<dbReference type="Pfam" id="PF13466">
    <property type="entry name" value="STAS_2"/>
    <property type="match status" value="1"/>
</dbReference>
<dbReference type="InterPro" id="IPR002645">
    <property type="entry name" value="STAS_dom"/>
</dbReference>
<dbReference type="InterPro" id="IPR036513">
    <property type="entry name" value="STAS_dom_sf"/>
</dbReference>